<evidence type="ECO:0000313" key="2">
    <source>
        <dbReference type="Proteomes" id="UP001055072"/>
    </source>
</evidence>
<gene>
    <name evidence="1" type="ORF">BDY19DRAFT_953745</name>
</gene>
<dbReference type="EMBL" id="MU274916">
    <property type="protein sequence ID" value="KAI0087900.1"/>
    <property type="molecule type" value="Genomic_DNA"/>
</dbReference>
<reference evidence="1" key="1">
    <citation type="journal article" date="2021" name="Environ. Microbiol.">
        <title>Gene family expansions and transcriptome signatures uncover fungal adaptations to wood decay.</title>
        <authorList>
            <person name="Hage H."/>
            <person name="Miyauchi S."/>
            <person name="Viragh M."/>
            <person name="Drula E."/>
            <person name="Min B."/>
            <person name="Chaduli D."/>
            <person name="Navarro D."/>
            <person name="Favel A."/>
            <person name="Norest M."/>
            <person name="Lesage-Meessen L."/>
            <person name="Balint B."/>
            <person name="Merenyi Z."/>
            <person name="de Eugenio L."/>
            <person name="Morin E."/>
            <person name="Martinez A.T."/>
            <person name="Baldrian P."/>
            <person name="Stursova M."/>
            <person name="Martinez M.J."/>
            <person name="Novotny C."/>
            <person name="Magnuson J.K."/>
            <person name="Spatafora J.W."/>
            <person name="Maurice S."/>
            <person name="Pangilinan J."/>
            <person name="Andreopoulos W."/>
            <person name="LaButti K."/>
            <person name="Hundley H."/>
            <person name="Na H."/>
            <person name="Kuo A."/>
            <person name="Barry K."/>
            <person name="Lipzen A."/>
            <person name="Henrissat B."/>
            <person name="Riley R."/>
            <person name="Ahrendt S."/>
            <person name="Nagy L.G."/>
            <person name="Grigoriev I.V."/>
            <person name="Martin F."/>
            <person name="Rosso M.N."/>
        </authorList>
    </citation>
    <scope>NUCLEOTIDE SEQUENCE</scope>
    <source>
        <strain evidence="1">CBS 384.51</strain>
    </source>
</reference>
<sequence length="1102" mass="124804">MTTNPQDDAERIRLKRLAKLQSSASSSPTPSLATNTPGPSTPPVARTPPPPKPKVQMPPIKRPTESVAPAPLPLKKPVARAVHLDLPTWEDETIGQLFNVTLDKEKAERSAWEIVWLKHLAAEVQAENAASPTPIRLDVDIIDRLLIARLELDPQSMSDDLEYLPVLASLPPQLTVFEYLVGCWKRTVAARSALDKKAYPPLEKEHAVSVLEKIRDLLISYTGLTLQEPDMFPQPLGKPLGAPELVAPLISLSTLSAPLLSVSSSIQSVLYPSDIEPFLKDLARRFEPEGEIDEILGPVVRELCFHESLFRPEGLAGGDASWRGIIGGLDALISVKGIAQMITRHPDFNPVNAQAQTIEVVSLLGPLMRLGVFQREWPSISAAYFVKAQGRPATDLQSAQASLRGTLKNLQSSMFKIFDTLVRAGTQAQEAVLQYFAHIISLNSRRAGTHVEPETVATDSFMVNLQAVMFRLCEPFMDANYSKIDRIDPLYYARTNRIDLKDETRINATQSEAEEWREQQQPQVQGHPPKFLSEIFFLSVAMNHYGLHKTISTLDELGREHGEIERHLEQLQGDGSWQGTPIQARMEQAINTTKTELEKLEASQLAFQTQLAEPELVFRGITFVNFVSTWLTRLIDPRHTHPNTTLELPLPKDVPPIFKMLPEYIVEDVVDYHSFTIRYVPESYELSGKIELLVWALTLLTSTWYIKNPFLKAKVVDTLFWATYKYDGRRSVLESILNTHPMALKYLMPALIHFYIEVEQTGASSQFYDKFNSRRSIASIFRIIWNNPDHRDALKRQAKDDMEKFIRFVNLMINDVTYLMDESLTDLTKIHEIQQEMRNTETYSRQSLQYRREREGTLRGLERQTTTYTQLTSSTVALLKTFTAEVKEPFMAPEIVDRLAAMLDYNLDALAGPRCGNLKVKNPEKYKFDPKTLLSDIIQVFLNLSEQGEFARAVANDGRSYRKELFERAAQIARRTAVKSDSEIEKLRLFVVKVEETKATIEAEEDIGEVPDEFLDPLMYTLMRDPVILPTSRTTIDRATIKSHLLSDAKDPFNRMPLSLDDVVPDVDLKARIDAFLAERRNKNTAYDRPEEDVVNMDASTD</sequence>
<comment type="caution">
    <text evidence="1">The sequence shown here is derived from an EMBL/GenBank/DDBJ whole genome shotgun (WGS) entry which is preliminary data.</text>
</comment>
<accession>A0ACB8U0W4</accession>
<name>A0ACB8U0W4_9APHY</name>
<proteinExistence type="predicted"/>
<protein>
    <submittedName>
        <fullName evidence="1">Ubiquitin elongating factor core-domain-containing protein</fullName>
    </submittedName>
</protein>
<organism evidence="1 2">
    <name type="scientific">Irpex rosettiformis</name>
    <dbReference type="NCBI Taxonomy" id="378272"/>
    <lineage>
        <taxon>Eukaryota</taxon>
        <taxon>Fungi</taxon>
        <taxon>Dikarya</taxon>
        <taxon>Basidiomycota</taxon>
        <taxon>Agaricomycotina</taxon>
        <taxon>Agaricomycetes</taxon>
        <taxon>Polyporales</taxon>
        <taxon>Irpicaceae</taxon>
        <taxon>Irpex</taxon>
    </lineage>
</organism>
<evidence type="ECO:0000313" key="1">
    <source>
        <dbReference type="EMBL" id="KAI0087900.1"/>
    </source>
</evidence>
<dbReference type="Proteomes" id="UP001055072">
    <property type="component" value="Unassembled WGS sequence"/>
</dbReference>
<keyword evidence="2" id="KW-1185">Reference proteome</keyword>